<keyword evidence="3" id="KW-0444">Lipid biosynthesis</keyword>
<evidence type="ECO:0000256" key="12">
    <source>
        <dbReference type="ARBA" id="ARBA00025707"/>
    </source>
</evidence>
<reference evidence="15 16" key="1">
    <citation type="submission" date="2012-10" db="EMBL/GenBank/DDBJ databases">
        <authorList>
            <person name="Zafar N."/>
            <person name="Inman J."/>
            <person name="Hall N."/>
            <person name="Lorenzi H."/>
            <person name="Caler E."/>
        </authorList>
    </citation>
    <scope>NUCLEOTIDE SEQUENCE [LARGE SCALE GENOMIC DNA]</scope>
    <source>
        <strain evidence="15 16">IP1</strain>
    </source>
</reference>
<accession>A0A0A1U577</accession>
<sequence>GLCYLLIISFLLFQDIDVVRQWLKNLDPSLGKPLPEREYAVDCRLYTPELPCKWNNFKNVLFDEFVFFHFIGWWARAMVCRDVGLTWFNSILFEFMELTFQHILPNFQECWWDHIILDVFGCNWIGIWLASKTLRYFELKEYNFSGVSEMKNAKGKVYRVIGQFTPKSWTRFHWGMFTHWKRFIYVSILILFFQLLDLNSFFLKAELWLKPSHYLNYLRVAILALQAPLVFRQCYQYIIDKNTKDIGSGTWILGLTLLLESVLCFKWGYPMYKDIPTPPLVKWGWIIAISSVVIGATVFFIYKEHHYAVVRSKTPQIEKDD</sequence>
<comment type="pathway">
    <text evidence="12">Phospholipid metabolism.</text>
</comment>
<feature type="transmembrane region" description="Helical" evidence="13">
    <location>
        <begin position="281"/>
        <end position="302"/>
    </location>
</feature>
<dbReference type="PANTHER" id="PTHR15362">
    <property type="entry name" value="PHOSPHATIDYLINOSITOL SYNTHASE"/>
    <property type="match status" value="1"/>
</dbReference>
<proteinExistence type="predicted"/>
<evidence type="ECO:0000256" key="13">
    <source>
        <dbReference type="SAM" id="Phobius"/>
    </source>
</evidence>
<feature type="signal peptide" evidence="14">
    <location>
        <begin position="1"/>
        <end position="21"/>
    </location>
</feature>
<evidence type="ECO:0000256" key="8">
    <source>
        <dbReference type="ARBA" id="ARBA00023098"/>
    </source>
</evidence>
<keyword evidence="5 13" id="KW-0812">Transmembrane</keyword>
<evidence type="ECO:0000256" key="7">
    <source>
        <dbReference type="ARBA" id="ARBA00022989"/>
    </source>
</evidence>
<keyword evidence="6" id="KW-0256">Endoplasmic reticulum</keyword>
<gene>
    <name evidence="15" type="ORF">EIN_314450</name>
</gene>
<keyword evidence="8" id="KW-0443">Lipid metabolism</keyword>
<dbReference type="EMBL" id="KB206890">
    <property type="protein sequence ID" value="ELP86906.1"/>
    <property type="molecule type" value="Genomic_DNA"/>
</dbReference>
<dbReference type="GO" id="GO:0106245">
    <property type="term" value="F:L-serine-phosphatidylethanolamine phosphatidyltransferase activity"/>
    <property type="evidence" value="ECO:0007669"/>
    <property type="project" value="InterPro"/>
</dbReference>
<comment type="subcellular location">
    <subcellularLocation>
        <location evidence="1">Endoplasmic reticulum membrane</location>
        <topology evidence="1">Multi-pass membrane protein</topology>
    </subcellularLocation>
</comment>
<evidence type="ECO:0000256" key="9">
    <source>
        <dbReference type="ARBA" id="ARBA00023136"/>
    </source>
</evidence>
<dbReference type="InterPro" id="IPR004277">
    <property type="entry name" value="PSS"/>
</dbReference>
<dbReference type="OMA" id="LPNFWEC"/>
<keyword evidence="14" id="KW-0732">Signal</keyword>
<evidence type="ECO:0000313" key="15">
    <source>
        <dbReference type="EMBL" id="ELP86906.1"/>
    </source>
</evidence>
<keyword evidence="16" id="KW-1185">Reference proteome</keyword>
<dbReference type="OrthoDB" id="10265393at2759"/>
<dbReference type="RefSeq" id="XP_004253677.1">
    <property type="nucleotide sequence ID" value="XM_004253629.1"/>
</dbReference>
<evidence type="ECO:0000256" key="6">
    <source>
        <dbReference type="ARBA" id="ARBA00022824"/>
    </source>
</evidence>
<dbReference type="KEGG" id="eiv:EIN_314450"/>
<dbReference type="AlphaFoldDB" id="A0A0A1U577"/>
<evidence type="ECO:0000256" key="2">
    <source>
        <dbReference type="ARBA" id="ARBA00005189"/>
    </source>
</evidence>
<keyword evidence="7 13" id="KW-1133">Transmembrane helix</keyword>
<feature type="transmembrane region" description="Helical" evidence="13">
    <location>
        <begin position="183"/>
        <end position="202"/>
    </location>
</feature>
<evidence type="ECO:0000256" key="11">
    <source>
        <dbReference type="ARBA" id="ARBA00023264"/>
    </source>
</evidence>
<feature type="chain" id="PRO_5001980210" evidence="14">
    <location>
        <begin position="22"/>
        <end position="321"/>
    </location>
</feature>
<protein>
    <submittedName>
        <fullName evidence="15">Phosphatidylserine synthase, putative</fullName>
    </submittedName>
</protein>
<name>A0A0A1U577_ENTIV</name>
<dbReference type="Pfam" id="PF03034">
    <property type="entry name" value="PSS"/>
    <property type="match status" value="1"/>
</dbReference>
<keyword evidence="11" id="KW-1208">Phospholipid metabolism</keyword>
<organism evidence="15 16">
    <name type="scientific">Entamoeba invadens IP1</name>
    <dbReference type="NCBI Taxonomy" id="370355"/>
    <lineage>
        <taxon>Eukaryota</taxon>
        <taxon>Amoebozoa</taxon>
        <taxon>Evosea</taxon>
        <taxon>Archamoebae</taxon>
        <taxon>Mastigamoebida</taxon>
        <taxon>Entamoebidae</taxon>
        <taxon>Entamoeba</taxon>
    </lineage>
</organism>
<dbReference type="GeneID" id="14885946"/>
<evidence type="ECO:0000256" key="14">
    <source>
        <dbReference type="SAM" id="SignalP"/>
    </source>
</evidence>
<evidence type="ECO:0000256" key="5">
    <source>
        <dbReference type="ARBA" id="ARBA00022692"/>
    </source>
</evidence>
<feature type="transmembrane region" description="Helical" evidence="13">
    <location>
        <begin position="251"/>
        <end position="269"/>
    </location>
</feature>
<feature type="non-terminal residue" evidence="15">
    <location>
        <position position="1"/>
    </location>
</feature>
<evidence type="ECO:0000256" key="10">
    <source>
        <dbReference type="ARBA" id="ARBA00023209"/>
    </source>
</evidence>
<keyword evidence="10" id="KW-0594">Phospholipid biosynthesis</keyword>
<evidence type="ECO:0000313" key="16">
    <source>
        <dbReference type="Proteomes" id="UP000014680"/>
    </source>
</evidence>
<evidence type="ECO:0000256" key="1">
    <source>
        <dbReference type="ARBA" id="ARBA00004477"/>
    </source>
</evidence>
<dbReference type="PANTHER" id="PTHR15362:SF7">
    <property type="entry name" value="PHOSPHATIDYLSERINE SYNTHASE 2"/>
    <property type="match status" value="1"/>
</dbReference>
<dbReference type="Proteomes" id="UP000014680">
    <property type="component" value="Unassembled WGS sequence"/>
</dbReference>
<keyword evidence="9 13" id="KW-0472">Membrane</keyword>
<keyword evidence="4" id="KW-0808">Transferase</keyword>
<comment type="pathway">
    <text evidence="2">Lipid metabolism.</text>
</comment>
<dbReference type="GO" id="GO:0005789">
    <property type="term" value="C:endoplasmic reticulum membrane"/>
    <property type="evidence" value="ECO:0007669"/>
    <property type="project" value="UniProtKB-SubCell"/>
</dbReference>
<dbReference type="GO" id="GO:0006659">
    <property type="term" value="P:phosphatidylserine biosynthetic process"/>
    <property type="evidence" value="ECO:0007669"/>
    <property type="project" value="InterPro"/>
</dbReference>
<feature type="transmembrane region" description="Helical" evidence="13">
    <location>
        <begin position="214"/>
        <end position="231"/>
    </location>
</feature>
<dbReference type="VEuPathDB" id="AmoebaDB:EIN_314450"/>
<evidence type="ECO:0000256" key="3">
    <source>
        <dbReference type="ARBA" id="ARBA00022516"/>
    </source>
</evidence>
<evidence type="ECO:0000256" key="4">
    <source>
        <dbReference type="ARBA" id="ARBA00022679"/>
    </source>
</evidence>